<protein>
    <submittedName>
        <fullName evidence="1">Uncharacterized protein</fullName>
    </submittedName>
</protein>
<gene>
    <name evidence="1" type="ORF">K457DRAFT_16275</name>
</gene>
<reference evidence="1 2" key="1">
    <citation type="submission" date="2016-05" db="EMBL/GenBank/DDBJ databases">
        <title>Genome sequencing reveals origins of a unique bacterial endosymbiosis in the earliest lineages of terrestrial Fungi.</title>
        <authorList>
            <consortium name="DOE Joint Genome Institute"/>
            <person name="Uehling J."/>
            <person name="Gryganskyi A."/>
            <person name="Hameed K."/>
            <person name="Tschaplinski T."/>
            <person name="Misztal P."/>
            <person name="Wu S."/>
            <person name="Desiro A."/>
            <person name="Vande Pol N."/>
            <person name="Du Z.-Y."/>
            <person name="Zienkiewicz A."/>
            <person name="Zienkiewicz K."/>
            <person name="Morin E."/>
            <person name="Tisserant E."/>
            <person name="Splivallo R."/>
            <person name="Hainaut M."/>
            <person name="Henrissat B."/>
            <person name="Ohm R."/>
            <person name="Kuo A."/>
            <person name="Yan J."/>
            <person name="Lipzen A."/>
            <person name="Nolan M."/>
            <person name="Labutti K."/>
            <person name="Barry K."/>
            <person name="Goldstein A."/>
            <person name="Labbe J."/>
            <person name="Schadt C."/>
            <person name="Tuskan G."/>
            <person name="Grigoriev I."/>
            <person name="Martin F."/>
            <person name="Vilgalys R."/>
            <person name="Bonito G."/>
        </authorList>
    </citation>
    <scope>NUCLEOTIDE SEQUENCE [LARGE SCALE GENOMIC DNA]</scope>
    <source>
        <strain evidence="1 2">AG-77</strain>
    </source>
</reference>
<organism evidence="1 2">
    <name type="scientific">Linnemannia elongata AG-77</name>
    <dbReference type="NCBI Taxonomy" id="1314771"/>
    <lineage>
        <taxon>Eukaryota</taxon>
        <taxon>Fungi</taxon>
        <taxon>Fungi incertae sedis</taxon>
        <taxon>Mucoromycota</taxon>
        <taxon>Mortierellomycotina</taxon>
        <taxon>Mortierellomycetes</taxon>
        <taxon>Mortierellales</taxon>
        <taxon>Mortierellaceae</taxon>
        <taxon>Linnemannia</taxon>
    </lineage>
</organism>
<sequence>MDDLQLQLPIECLQQILEIIIKRDPREARTSLNALLRVNRYIGQVTLPFIYRQPFLSEYCTAFVVRGLRELVRTLLGDILLCGEKVPKNLIEEFQLDSSRYTNTDVKSIHPTMKWLNYIGHLRYLDFDIRRFTTSILKDDHQFSQDEVDYIEGDEFWSQCPVSNDSMVLDTAITNNMDSDELEERLDQRKKELAWYFWGVGLYRDTLWTLATPVLDQLEGLSFPLSDISRWTGVVGRLGRLETLEFILDEIPSNKFFIDAVKYDEGSKLCKDEAMQALVHFVSEHTRLFKGRLKAVNTKSQQYQSQSRYFNEYWHHVFWPQVYRLLPPMNRPTCLTEEGWMQLLAHPETTDLGYVREVEDWFGLWDRISRDEGLEKCLRFLQRCRVLKRMVLRSPGRGSFRWAVEERKKYLFGEGGGRGGGESGMAPLEKVWIYDCNSSTDEADDIAFAFSDTLKDLHISATSADIQDSPLPRTIEIGRGWVDMLVLTELRIAAYNLRLLINQMLLSHCPNLTTVHLYDGTNMYQCQDIIPTLPAELGKVTELELNGWPALTFHPATLSSASELKVLRICVSYREVERSRFYFIPPVEELSRSYGEHRDADELVTGIGVGQEGGETLPLIIQRPVWSWDWKFRQLRKLEFTGEFAFRFQFRMLCGCPALEELVLEIETEQEDSHVRVLTHDDFSIPDDDTVFDEFSVMDPTTTSAQEPTRRIIVAHSVTTITMSGAWVLSEALFPTLLYDSFPNLGKISLLGCKGSTLPALITCLRTTQRKKFIRVVVSIPEPTQEEKKELGILRRNEWSRETKALKFRVNAEVLKVGVYFWPGRRGREIIYAVLKDVENARER</sequence>
<dbReference type="Proteomes" id="UP000078512">
    <property type="component" value="Unassembled WGS sequence"/>
</dbReference>
<dbReference type="AlphaFoldDB" id="A0A197K7N1"/>
<evidence type="ECO:0000313" key="1">
    <source>
        <dbReference type="EMBL" id="OAQ32711.1"/>
    </source>
</evidence>
<dbReference type="SUPFAM" id="SSF52047">
    <property type="entry name" value="RNI-like"/>
    <property type="match status" value="1"/>
</dbReference>
<dbReference type="OrthoDB" id="2423301at2759"/>
<accession>A0A197K7N1</accession>
<name>A0A197K7N1_9FUNG</name>
<proteinExistence type="predicted"/>
<evidence type="ECO:0000313" key="2">
    <source>
        <dbReference type="Proteomes" id="UP000078512"/>
    </source>
</evidence>
<dbReference type="EMBL" id="KV442024">
    <property type="protein sequence ID" value="OAQ32711.1"/>
    <property type="molecule type" value="Genomic_DNA"/>
</dbReference>
<keyword evidence="2" id="KW-1185">Reference proteome</keyword>